<evidence type="ECO:0000259" key="4">
    <source>
        <dbReference type="Pfam" id="PF20737"/>
    </source>
</evidence>
<evidence type="ECO:0000256" key="1">
    <source>
        <dbReference type="SAM" id="MobiDB-lite"/>
    </source>
</evidence>
<accession>A0A6I8LR48</accession>
<dbReference type="Pfam" id="PF20737">
    <property type="entry name" value="Glyco_hydro127C"/>
    <property type="match status" value="1"/>
</dbReference>
<dbReference type="EMBL" id="CABVGP010000001">
    <property type="protein sequence ID" value="VVJ17589.1"/>
    <property type="molecule type" value="Genomic_DNA"/>
</dbReference>
<dbReference type="Pfam" id="PF07944">
    <property type="entry name" value="Beta-AFase-like_GH127_cat"/>
    <property type="match status" value="1"/>
</dbReference>
<gene>
    <name evidence="5" type="ORF">AA23TX_02610</name>
</gene>
<dbReference type="RefSeq" id="WP_230862458.1">
    <property type="nucleotide sequence ID" value="NZ_CABVGP010000001.1"/>
</dbReference>
<organism evidence="5 6">
    <name type="scientific">Amycolatopsis camponoti</name>
    <dbReference type="NCBI Taxonomy" id="2606593"/>
    <lineage>
        <taxon>Bacteria</taxon>
        <taxon>Bacillati</taxon>
        <taxon>Actinomycetota</taxon>
        <taxon>Actinomycetes</taxon>
        <taxon>Pseudonocardiales</taxon>
        <taxon>Pseudonocardiaceae</taxon>
        <taxon>Amycolatopsis</taxon>
    </lineage>
</organism>
<dbReference type="InterPro" id="IPR049046">
    <property type="entry name" value="Beta-AFase-like_GH127_middle"/>
</dbReference>
<dbReference type="Pfam" id="PF20736">
    <property type="entry name" value="Glyco_hydro127M"/>
    <property type="match status" value="1"/>
</dbReference>
<dbReference type="PANTHER" id="PTHR43465">
    <property type="entry name" value="DUF1680 DOMAIN PROTEIN (AFU_ORTHOLOGUE AFUA_1G08910)"/>
    <property type="match status" value="1"/>
</dbReference>
<dbReference type="PANTHER" id="PTHR43465:SF2">
    <property type="entry name" value="DUF1680 DOMAIN PROTEIN (AFU_ORTHOLOGUE AFUA_1G08910)"/>
    <property type="match status" value="1"/>
</dbReference>
<evidence type="ECO:0000259" key="2">
    <source>
        <dbReference type="Pfam" id="PF07944"/>
    </source>
</evidence>
<dbReference type="InterPro" id="IPR049049">
    <property type="entry name" value="Beta-AFase-like_GH127_C"/>
</dbReference>
<evidence type="ECO:0000313" key="5">
    <source>
        <dbReference type="EMBL" id="VVJ17589.1"/>
    </source>
</evidence>
<dbReference type="SUPFAM" id="SSF48208">
    <property type="entry name" value="Six-hairpin glycosidases"/>
    <property type="match status" value="1"/>
</dbReference>
<name>A0A6I8LR48_9PSEU</name>
<sequence length="640" mass="70067">MTTVLGTDPAGGRPVVPSRGDRRPLGLKEVTLTGGFWARRQETNAAETLAHCERWMEKLGWLANFDRVADGTTGPERPGWPFSDSEVYKLIEAMCWEHGRSGAPGLDESIRRLTARVGRAQDADGYLNTCFGHPGRPPRYRDLEDGHELYNTGHLLQAAVARLRTAGDGDLVDIARRAADHVCDVFATAGICGHPEIEAGLAEFGRALGESRYVEQARRFLDRRGHGTLRDIPLGRAYFQDDVPIREATTFRGHAVRALYLAAAAVDVAVELDDAPLLHAIERQWEHAVARRTYLTGGMGSRHQDEGFGEDWELPPDRAYCETCAGVASIMVSWRLHLATGDVRYADLMERTFYNIIATSPRSDGKAFFYANPLHQRAPGKPGDDATVSPRAEGGSRAAWFDVSCCPTNVARTLASWHTYLASAGERDLTLLQYAPSRVTTDLAGGRFAIEVATAYPDDGEVTIRVLSAPRDPVALRLRVPPWASGAVLDDGGERPVAPGLVTVDRVFTAGEALRLRLPLRPRFTWPGRRVDAVRGCVAVERGPLVLCAESLDLPGIRLDDVEVHPAGLTERDGRVLARARAVAGGERSWPYGSPGTSERGAAFELELVPYHRWAERGPTAMRVWLPVGETARGEGDRPE</sequence>
<dbReference type="InterPro" id="IPR012878">
    <property type="entry name" value="Beta-AFase-like_GH127_cat"/>
</dbReference>
<feature type="domain" description="Non-reducing end beta-L-arabinofuranosidase-like GH127 C-terminal" evidence="4">
    <location>
        <begin position="523"/>
        <end position="627"/>
    </location>
</feature>
<evidence type="ECO:0000313" key="6">
    <source>
        <dbReference type="Proteomes" id="UP000399805"/>
    </source>
</evidence>
<dbReference type="InterPro" id="IPR049174">
    <property type="entry name" value="Beta-AFase-like"/>
</dbReference>
<evidence type="ECO:0000259" key="3">
    <source>
        <dbReference type="Pfam" id="PF20736"/>
    </source>
</evidence>
<proteinExistence type="predicted"/>
<dbReference type="AlphaFoldDB" id="A0A6I8LR48"/>
<reference evidence="5 6" key="1">
    <citation type="submission" date="2019-09" db="EMBL/GenBank/DDBJ databases">
        <authorList>
            <person name="Leyn A S."/>
        </authorList>
    </citation>
    <scope>NUCLEOTIDE SEQUENCE [LARGE SCALE GENOMIC DNA]</scope>
    <source>
        <strain evidence="5">AA231_1</strain>
    </source>
</reference>
<dbReference type="InterPro" id="IPR008928">
    <property type="entry name" value="6-hairpin_glycosidase_sf"/>
</dbReference>
<protein>
    <recommendedName>
        <fullName evidence="7">Glycoside hydrolase family 127 protein</fullName>
    </recommendedName>
</protein>
<dbReference type="GO" id="GO:0005975">
    <property type="term" value="P:carbohydrate metabolic process"/>
    <property type="evidence" value="ECO:0007669"/>
    <property type="project" value="InterPro"/>
</dbReference>
<keyword evidence="6" id="KW-1185">Reference proteome</keyword>
<dbReference type="Proteomes" id="UP000399805">
    <property type="component" value="Unassembled WGS sequence"/>
</dbReference>
<feature type="domain" description="Non-reducing end beta-L-arabinofuranosidase-like GH127 middle" evidence="3">
    <location>
        <begin position="431"/>
        <end position="520"/>
    </location>
</feature>
<evidence type="ECO:0008006" key="7">
    <source>
        <dbReference type="Google" id="ProtNLM"/>
    </source>
</evidence>
<feature type="region of interest" description="Disordered" evidence="1">
    <location>
        <begin position="1"/>
        <end position="23"/>
    </location>
</feature>
<feature type="domain" description="Non-reducing end beta-L-arabinofuranosidase-like GH127 catalytic" evidence="2">
    <location>
        <begin position="29"/>
        <end position="416"/>
    </location>
</feature>